<sequence length="147" mass="16955">MWRRSGGHVMRTLRRKSMISIFSFGMIQGTLPEPLKIDKNQAKSTVISRQGSRSLARLRDEMRAELCRLWGTQSILGTPSRWHTCFNRESSGMRTDEEMMEVEAMKHLHDDEINRLAKRGKLARGTFPVVGRVLPARAQLATKYRRV</sequence>
<dbReference type="EMBL" id="BQNB010008722">
    <property type="protein sequence ID" value="GJS53393.1"/>
    <property type="molecule type" value="Genomic_DNA"/>
</dbReference>
<protein>
    <submittedName>
        <fullName evidence="1">Uncharacterized protein</fullName>
    </submittedName>
</protein>
<proteinExistence type="predicted"/>
<accession>A0ABQ4WKT1</accession>
<name>A0ABQ4WKT1_9ASTR</name>
<reference evidence="1" key="1">
    <citation type="journal article" date="2022" name="Int. J. Mol. Sci.">
        <title>Draft Genome of Tanacetum Coccineum: Genomic Comparison of Closely Related Tanacetum-Family Plants.</title>
        <authorList>
            <person name="Yamashiro T."/>
            <person name="Shiraishi A."/>
            <person name="Nakayama K."/>
            <person name="Satake H."/>
        </authorList>
    </citation>
    <scope>NUCLEOTIDE SEQUENCE</scope>
</reference>
<gene>
    <name evidence="1" type="ORF">Tco_0626755</name>
</gene>
<comment type="caution">
    <text evidence="1">The sequence shown here is derived from an EMBL/GenBank/DDBJ whole genome shotgun (WGS) entry which is preliminary data.</text>
</comment>
<evidence type="ECO:0000313" key="1">
    <source>
        <dbReference type="EMBL" id="GJS53393.1"/>
    </source>
</evidence>
<reference evidence="1" key="2">
    <citation type="submission" date="2022-01" db="EMBL/GenBank/DDBJ databases">
        <authorList>
            <person name="Yamashiro T."/>
            <person name="Shiraishi A."/>
            <person name="Satake H."/>
            <person name="Nakayama K."/>
        </authorList>
    </citation>
    <scope>NUCLEOTIDE SEQUENCE</scope>
</reference>
<organism evidence="1 2">
    <name type="scientific">Tanacetum coccineum</name>
    <dbReference type="NCBI Taxonomy" id="301880"/>
    <lineage>
        <taxon>Eukaryota</taxon>
        <taxon>Viridiplantae</taxon>
        <taxon>Streptophyta</taxon>
        <taxon>Embryophyta</taxon>
        <taxon>Tracheophyta</taxon>
        <taxon>Spermatophyta</taxon>
        <taxon>Magnoliopsida</taxon>
        <taxon>eudicotyledons</taxon>
        <taxon>Gunneridae</taxon>
        <taxon>Pentapetalae</taxon>
        <taxon>asterids</taxon>
        <taxon>campanulids</taxon>
        <taxon>Asterales</taxon>
        <taxon>Asteraceae</taxon>
        <taxon>Asteroideae</taxon>
        <taxon>Anthemideae</taxon>
        <taxon>Anthemidinae</taxon>
        <taxon>Tanacetum</taxon>
    </lineage>
</organism>
<dbReference type="Proteomes" id="UP001151760">
    <property type="component" value="Unassembled WGS sequence"/>
</dbReference>
<keyword evidence="2" id="KW-1185">Reference proteome</keyword>
<evidence type="ECO:0000313" key="2">
    <source>
        <dbReference type="Proteomes" id="UP001151760"/>
    </source>
</evidence>